<keyword evidence="2" id="KW-1185">Reference proteome</keyword>
<dbReference type="HOGENOM" id="CLU_1190275_0_0_1"/>
<dbReference type="AlphaFoldDB" id="A0A0C3SCL5"/>
<name>A0A0C3SCL5_PHLG1</name>
<accession>A0A0C3SCL5</accession>
<evidence type="ECO:0000313" key="1">
    <source>
        <dbReference type="EMBL" id="KIP08925.1"/>
    </source>
</evidence>
<sequence>MPSGVKRLIPTEVCETIIDFVAVRWDEVSTTYSGDRTWDYDVHATLGACALTCRAWRPRSQLHLMRVMSVRASNAGTRSFADMRTLFQRIPRLQSDVESLSIDGEDLEVPRFHLVPLVVYDILPRLPILTLCGGLIYMPTFFRVTMRRFVHLTHLRLHKATFASANDFRRMVESLRHLQNLALLLPEWVPYKLDRPCNGGPWPRSLIKLHNFEATAQARWITDTTSTRRTYAR</sequence>
<organism evidence="1 2">
    <name type="scientific">Phlebiopsis gigantea (strain 11061_1 CR5-6)</name>
    <name type="common">White-rot fungus</name>
    <name type="synonym">Peniophora gigantea</name>
    <dbReference type="NCBI Taxonomy" id="745531"/>
    <lineage>
        <taxon>Eukaryota</taxon>
        <taxon>Fungi</taxon>
        <taxon>Dikarya</taxon>
        <taxon>Basidiomycota</taxon>
        <taxon>Agaricomycotina</taxon>
        <taxon>Agaricomycetes</taxon>
        <taxon>Polyporales</taxon>
        <taxon>Phanerochaetaceae</taxon>
        <taxon>Phlebiopsis</taxon>
    </lineage>
</organism>
<evidence type="ECO:0008006" key="3">
    <source>
        <dbReference type="Google" id="ProtNLM"/>
    </source>
</evidence>
<reference evidence="1 2" key="1">
    <citation type="journal article" date="2014" name="PLoS Genet.">
        <title>Analysis of the Phlebiopsis gigantea genome, transcriptome and secretome provides insight into its pioneer colonization strategies of wood.</title>
        <authorList>
            <person name="Hori C."/>
            <person name="Ishida T."/>
            <person name="Igarashi K."/>
            <person name="Samejima M."/>
            <person name="Suzuki H."/>
            <person name="Master E."/>
            <person name="Ferreira P."/>
            <person name="Ruiz-Duenas F.J."/>
            <person name="Held B."/>
            <person name="Canessa P."/>
            <person name="Larrondo L.F."/>
            <person name="Schmoll M."/>
            <person name="Druzhinina I.S."/>
            <person name="Kubicek C.P."/>
            <person name="Gaskell J.A."/>
            <person name="Kersten P."/>
            <person name="St John F."/>
            <person name="Glasner J."/>
            <person name="Sabat G."/>
            <person name="Splinter BonDurant S."/>
            <person name="Syed K."/>
            <person name="Yadav J."/>
            <person name="Mgbeahuruike A.C."/>
            <person name="Kovalchuk A."/>
            <person name="Asiegbu F.O."/>
            <person name="Lackner G."/>
            <person name="Hoffmeister D."/>
            <person name="Rencoret J."/>
            <person name="Gutierrez A."/>
            <person name="Sun H."/>
            <person name="Lindquist E."/>
            <person name="Barry K."/>
            <person name="Riley R."/>
            <person name="Grigoriev I.V."/>
            <person name="Henrissat B."/>
            <person name="Kues U."/>
            <person name="Berka R.M."/>
            <person name="Martinez A.T."/>
            <person name="Covert S.F."/>
            <person name="Blanchette R.A."/>
            <person name="Cullen D."/>
        </authorList>
    </citation>
    <scope>NUCLEOTIDE SEQUENCE [LARGE SCALE GENOMIC DNA]</scope>
    <source>
        <strain evidence="1 2">11061_1 CR5-6</strain>
    </source>
</reference>
<gene>
    <name evidence="1" type="ORF">PHLGIDRAFT_353654</name>
</gene>
<dbReference type="OrthoDB" id="2798901at2759"/>
<dbReference type="Proteomes" id="UP000053257">
    <property type="component" value="Unassembled WGS sequence"/>
</dbReference>
<dbReference type="EMBL" id="KN840472">
    <property type="protein sequence ID" value="KIP08925.1"/>
    <property type="molecule type" value="Genomic_DNA"/>
</dbReference>
<protein>
    <recommendedName>
        <fullName evidence="3">F-box domain-containing protein</fullName>
    </recommendedName>
</protein>
<proteinExistence type="predicted"/>
<evidence type="ECO:0000313" key="2">
    <source>
        <dbReference type="Proteomes" id="UP000053257"/>
    </source>
</evidence>